<dbReference type="CDD" id="cd05379">
    <property type="entry name" value="CAP_bacterial"/>
    <property type="match status" value="1"/>
</dbReference>
<dbReference type="PANTHER" id="PTHR31157">
    <property type="entry name" value="SCP DOMAIN-CONTAINING PROTEIN"/>
    <property type="match status" value="1"/>
</dbReference>
<feature type="signal peptide" evidence="2">
    <location>
        <begin position="1"/>
        <end position="27"/>
    </location>
</feature>
<feature type="compositionally biased region" description="Polar residues" evidence="1">
    <location>
        <begin position="607"/>
        <end position="622"/>
    </location>
</feature>
<keyword evidence="2" id="KW-0732">Signal</keyword>
<dbReference type="InterPro" id="IPR003961">
    <property type="entry name" value="FN3_dom"/>
</dbReference>
<dbReference type="Gene3D" id="3.40.33.10">
    <property type="entry name" value="CAP"/>
    <property type="match status" value="1"/>
</dbReference>
<sequence length="655" mass="72672">MKKTRKYLLCLLTLALMLFLPAAAAQAASGQQPGYVSSITAKVSGNNQVTVTWKKAKNATSYRVYYKQAGGKWKTLANVNDTKYTHTSSKKYPLTEGKKYVYTVKAYNRYGRKWGSYDRNGKTVTIPAIPGKVNVTKVKANSYQEVQVNWSKAKNATSYHVYYKEAGARNWRKIDSVSGRYTSFKHRSSKSFPLKPGKKYVYTVKAYNGRFKKWGSYNTKGWSVSVPKKPEGKVPGTVKLCYVSATTDSEVIIDWEGVENATSYCIYYKESGAKNWVKIATVGSNTQFYIHESSSAYPLKASCKYLYTIRAYNSDSKKWGGYNTKGWSVTTPEDPDATPMPQPTKKPQPTEAPKPSPKPTSTPKPTPTATPTPSPEEIAANAEKMAKEVIRLTNIERRKYGLTELKYHAKLQQAAMTRAKELEIKFAHERPDGSDIGTAAFEAGVGNPGGENIGAGFTKPEAVVKAWMDSDGHRTTMLQSHYTHIGVGYYKGKNGTGYWVQEFSSGPDEKCTLTVDANGGTFPSKGGVEKFEMAVPKGMTLYADDFEKPVKAGCVFEKWTSLYPDGYENNKTTKIHMNESKTLKANWKDATASAKVSSINEDIFSDGVSNDSNAENTNTDSSFEVIESVDENSKELDISEDTDESEVEFVEDNLQ</sequence>
<dbReference type="SUPFAM" id="SSF49265">
    <property type="entry name" value="Fibronectin type III"/>
    <property type="match status" value="2"/>
</dbReference>
<organism evidence="4 5">
    <name type="scientific">Blautia intestinihominis</name>
    <dbReference type="NCBI Taxonomy" id="3133152"/>
    <lineage>
        <taxon>Bacteria</taxon>
        <taxon>Bacillati</taxon>
        <taxon>Bacillota</taxon>
        <taxon>Clostridia</taxon>
        <taxon>Lachnospirales</taxon>
        <taxon>Lachnospiraceae</taxon>
        <taxon>Blautia</taxon>
    </lineage>
</organism>
<feature type="domain" description="Fibronectin type-III" evidence="3">
    <location>
        <begin position="234"/>
        <end position="334"/>
    </location>
</feature>
<feature type="chain" id="PRO_5045570741" evidence="2">
    <location>
        <begin position="28"/>
        <end position="655"/>
    </location>
</feature>
<comment type="caution">
    <text evidence="4">The sequence shown here is derived from an EMBL/GenBank/DDBJ whole genome shotgun (WGS) entry which is preliminary data.</text>
</comment>
<reference evidence="4 5" key="1">
    <citation type="submission" date="2024-03" db="EMBL/GenBank/DDBJ databases">
        <title>Human intestinal bacterial collection.</title>
        <authorList>
            <person name="Pauvert C."/>
            <person name="Hitch T.C.A."/>
            <person name="Clavel T."/>
        </authorList>
    </citation>
    <scope>NUCLEOTIDE SEQUENCE [LARGE SCALE GENOMIC DNA]</scope>
    <source>
        <strain evidence="4 5">CLA-AA-H95</strain>
    </source>
</reference>
<evidence type="ECO:0000259" key="3">
    <source>
        <dbReference type="PROSITE" id="PS50853"/>
    </source>
</evidence>
<keyword evidence="5" id="KW-1185">Reference proteome</keyword>
<dbReference type="InterPro" id="IPR036116">
    <property type="entry name" value="FN3_sf"/>
</dbReference>
<dbReference type="SUPFAM" id="SSF55797">
    <property type="entry name" value="PR-1-like"/>
    <property type="match status" value="1"/>
</dbReference>
<feature type="region of interest" description="Disordered" evidence="1">
    <location>
        <begin position="330"/>
        <end position="375"/>
    </location>
</feature>
<dbReference type="InterPro" id="IPR013783">
    <property type="entry name" value="Ig-like_fold"/>
</dbReference>
<dbReference type="PANTHER" id="PTHR31157:SF1">
    <property type="entry name" value="SCP DOMAIN-CONTAINING PROTEIN"/>
    <property type="match status" value="1"/>
</dbReference>
<feature type="domain" description="Fibronectin type-III" evidence="3">
    <location>
        <begin position="35"/>
        <end position="129"/>
    </location>
</feature>
<feature type="region of interest" description="Disordered" evidence="1">
    <location>
        <begin position="604"/>
        <end position="655"/>
    </location>
</feature>
<dbReference type="EMBL" id="JBBMEI010000144">
    <property type="protein sequence ID" value="MEQ2360386.1"/>
    <property type="molecule type" value="Genomic_DNA"/>
</dbReference>
<dbReference type="Proteomes" id="UP001446032">
    <property type="component" value="Unassembled WGS sequence"/>
</dbReference>
<feature type="compositionally biased region" description="Acidic residues" evidence="1">
    <location>
        <begin position="638"/>
        <end position="655"/>
    </location>
</feature>
<accession>A0ABV1ARJ5</accession>
<dbReference type="SMART" id="SM00060">
    <property type="entry name" value="FN3"/>
    <property type="match status" value="3"/>
</dbReference>
<proteinExistence type="predicted"/>
<evidence type="ECO:0000313" key="4">
    <source>
        <dbReference type="EMBL" id="MEQ2360386.1"/>
    </source>
</evidence>
<evidence type="ECO:0000256" key="2">
    <source>
        <dbReference type="SAM" id="SignalP"/>
    </source>
</evidence>
<gene>
    <name evidence="4" type="ORF">WMO75_19115</name>
</gene>
<dbReference type="Pfam" id="PF00188">
    <property type="entry name" value="CAP"/>
    <property type="match status" value="1"/>
</dbReference>
<dbReference type="InterPro" id="IPR035940">
    <property type="entry name" value="CAP_sf"/>
</dbReference>
<evidence type="ECO:0000313" key="5">
    <source>
        <dbReference type="Proteomes" id="UP001446032"/>
    </source>
</evidence>
<dbReference type="Gene3D" id="2.60.40.10">
    <property type="entry name" value="Immunoglobulins"/>
    <property type="match status" value="3"/>
</dbReference>
<feature type="compositionally biased region" description="Pro residues" evidence="1">
    <location>
        <begin position="338"/>
        <end position="374"/>
    </location>
</feature>
<dbReference type="RefSeq" id="WP_349078771.1">
    <property type="nucleotide sequence ID" value="NZ_JBBMEI010000144.1"/>
</dbReference>
<feature type="domain" description="Fibronectin type-III" evidence="3">
    <location>
        <begin position="131"/>
        <end position="229"/>
    </location>
</feature>
<name>A0ABV1ARJ5_9FIRM</name>
<evidence type="ECO:0000256" key="1">
    <source>
        <dbReference type="SAM" id="MobiDB-lite"/>
    </source>
</evidence>
<dbReference type="PROSITE" id="PS50853">
    <property type="entry name" value="FN3"/>
    <property type="match status" value="3"/>
</dbReference>
<protein>
    <submittedName>
        <fullName evidence="4">CAP domain-containing protein</fullName>
    </submittedName>
</protein>
<dbReference type="CDD" id="cd00063">
    <property type="entry name" value="FN3"/>
    <property type="match status" value="3"/>
</dbReference>
<dbReference type="Pfam" id="PF00041">
    <property type="entry name" value="fn3"/>
    <property type="match status" value="2"/>
</dbReference>
<dbReference type="InterPro" id="IPR014044">
    <property type="entry name" value="CAP_dom"/>
</dbReference>